<dbReference type="RefSeq" id="WP_143912005.1">
    <property type="nucleotide sequence ID" value="NZ_VLNT01000002.1"/>
</dbReference>
<proteinExistence type="inferred from homology"/>
<evidence type="ECO:0000256" key="6">
    <source>
        <dbReference type="ARBA" id="ARBA00022801"/>
    </source>
</evidence>
<feature type="region of interest" description="Disordered" evidence="10">
    <location>
        <begin position="1"/>
        <end position="20"/>
    </location>
</feature>
<accession>A0A554SHD9</accession>
<keyword evidence="6 12" id="KW-0378">Hydrolase</keyword>
<dbReference type="PANTHER" id="PTHR42904">
    <property type="entry name" value="NUDIX HYDROLASE, NUDC SUBFAMILY"/>
    <property type="match status" value="1"/>
</dbReference>
<dbReference type="PANTHER" id="PTHR42904:SF6">
    <property type="entry name" value="NAD-CAPPED RNA HYDROLASE NUDT12"/>
    <property type="match status" value="1"/>
</dbReference>
<dbReference type="GO" id="GO:0110153">
    <property type="term" value="F:RNA NAD-cap (NMN-forming) hydrolase activity"/>
    <property type="evidence" value="ECO:0007669"/>
    <property type="project" value="RHEA"/>
</dbReference>
<dbReference type="AlphaFoldDB" id="A0A554SHD9"/>
<dbReference type="GO" id="GO:0005829">
    <property type="term" value="C:cytosol"/>
    <property type="evidence" value="ECO:0007669"/>
    <property type="project" value="TreeGrafter"/>
</dbReference>
<evidence type="ECO:0000256" key="5">
    <source>
        <dbReference type="ARBA" id="ARBA00022723"/>
    </source>
</evidence>
<dbReference type="GO" id="GO:0019677">
    <property type="term" value="P:NAD+ catabolic process"/>
    <property type="evidence" value="ECO:0007669"/>
    <property type="project" value="TreeGrafter"/>
</dbReference>
<evidence type="ECO:0000256" key="7">
    <source>
        <dbReference type="ARBA" id="ARBA00022842"/>
    </source>
</evidence>
<gene>
    <name evidence="12" type="primary">nudC</name>
    <name evidence="12" type="ORF">FNM00_04920</name>
</gene>
<keyword evidence="13" id="KW-1185">Reference proteome</keyword>
<evidence type="ECO:0000256" key="2">
    <source>
        <dbReference type="ARBA" id="ARBA00001947"/>
    </source>
</evidence>
<sequence length="288" mass="31972">MDFAFDRTHHDRQGNRRADEEWRKDPTLRVLVLGGEHVATVDGPALRWLAPADAPEGEWILLGEHEGVTHVAVIVGRVPKELAPVSLRILAPLLSGPELSLAIHAVGIARWIAGHSYCSRCGEYLSVESSGHLLRCHACGTDHFPRTDPAVIMLITDEDDRALLARNPRWPEGRFSTLAGFVEPGESLEDAVRREVDEEVGIQVGEVRYAASQPWPFPASLMLGFFGRATTTDIHVDADEIAQAAWFTRDELVELGEREEIVLPPPHVSISRWLIEQWAGREIPGAWS</sequence>
<name>A0A554SHD9_9ACTN</name>
<feature type="domain" description="Nudix hydrolase" evidence="11">
    <location>
        <begin position="145"/>
        <end position="276"/>
    </location>
</feature>
<comment type="catalytic activity">
    <reaction evidence="9">
        <text>a 5'-end NAD(+)-phospho-ribonucleoside in mRNA + H2O = a 5'-end phospho-adenosine-phospho-ribonucleoside in mRNA + beta-nicotinamide D-ribonucleotide + 2 H(+)</text>
        <dbReference type="Rhea" id="RHEA:60876"/>
        <dbReference type="Rhea" id="RHEA-COMP:15698"/>
        <dbReference type="Rhea" id="RHEA-COMP:15719"/>
        <dbReference type="ChEBI" id="CHEBI:14649"/>
        <dbReference type="ChEBI" id="CHEBI:15377"/>
        <dbReference type="ChEBI" id="CHEBI:15378"/>
        <dbReference type="ChEBI" id="CHEBI:144029"/>
        <dbReference type="ChEBI" id="CHEBI:144051"/>
    </reaction>
    <physiologicalReaction direction="left-to-right" evidence="9">
        <dbReference type="Rhea" id="RHEA:60877"/>
    </physiologicalReaction>
</comment>
<dbReference type="Proteomes" id="UP000316988">
    <property type="component" value="Unassembled WGS sequence"/>
</dbReference>
<dbReference type="PROSITE" id="PS00893">
    <property type="entry name" value="NUDIX_BOX"/>
    <property type="match status" value="1"/>
</dbReference>
<evidence type="ECO:0000256" key="9">
    <source>
        <dbReference type="ARBA" id="ARBA00023679"/>
    </source>
</evidence>
<dbReference type="Gene3D" id="3.90.79.10">
    <property type="entry name" value="Nucleoside Triphosphate Pyrophosphohydrolase"/>
    <property type="match status" value="1"/>
</dbReference>
<evidence type="ECO:0000256" key="10">
    <source>
        <dbReference type="SAM" id="MobiDB-lite"/>
    </source>
</evidence>
<dbReference type="SUPFAM" id="SSF55811">
    <property type="entry name" value="Nudix"/>
    <property type="match status" value="1"/>
</dbReference>
<comment type="cofactor">
    <cofactor evidence="1">
        <name>Mg(2+)</name>
        <dbReference type="ChEBI" id="CHEBI:18420"/>
    </cofactor>
</comment>
<dbReference type="GO" id="GO:0046872">
    <property type="term" value="F:metal ion binding"/>
    <property type="evidence" value="ECO:0007669"/>
    <property type="project" value="UniProtKB-KW"/>
</dbReference>
<dbReference type="InterPro" id="IPR020084">
    <property type="entry name" value="NUDIX_hydrolase_CS"/>
</dbReference>
<dbReference type="EC" id="3.6.1.22" evidence="4"/>
<dbReference type="EMBL" id="VLNT01000002">
    <property type="protein sequence ID" value="TSD65763.1"/>
    <property type="molecule type" value="Genomic_DNA"/>
</dbReference>
<dbReference type="Pfam" id="PF00293">
    <property type="entry name" value="NUDIX"/>
    <property type="match status" value="1"/>
</dbReference>
<evidence type="ECO:0000256" key="3">
    <source>
        <dbReference type="ARBA" id="ARBA00009595"/>
    </source>
</evidence>
<keyword evidence="8" id="KW-0520">NAD</keyword>
<dbReference type="PROSITE" id="PS51462">
    <property type="entry name" value="NUDIX"/>
    <property type="match status" value="1"/>
</dbReference>
<dbReference type="NCBIfam" id="NF001299">
    <property type="entry name" value="PRK00241.1"/>
    <property type="match status" value="1"/>
</dbReference>
<evidence type="ECO:0000313" key="13">
    <source>
        <dbReference type="Proteomes" id="UP000316988"/>
    </source>
</evidence>
<evidence type="ECO:0000256" key="8">
    <source>
        <dbReference type="ARBA" id="ARBA00023027"/>
    </source>
</evidence>
<keyword evidence="7" id="KW-0460">Magnesium</keyword>
<comment type="similarity">
    <text evidence="3">Belongs to the Nudix hydrolase family. NudC subfamily.</text>
</comment>
<evidence type="ECO:0000256" key="4">
    <source>
        <dbReference type="ARBA" id="ARBA00012381"/>
    </source>
</evidence>
<dbReference type="InterPro" id="IPR015797">
    <property type="entry name" value="NUDIX_hydrolase-like_dom_sf"/>
</dbReference>
<evidence type="ECO:0000256" key="1">
    <source>
        <dbReference type="ARBA" id="ARBA00001946"/>
    </source>
</evidence>
<evidence type="ECO:0000259" key="11">
    <source>
        <dbReference type="PROSITE" id="PS51462"/>
    </source>
</evidence>
<comment type="cofactor">
    <cofactor evidence="2">
        <name>Zn(2+)</name>
        <dbReference type="ChEBI" id="CHEBI:29105"/>
    </cofactor>
</comment>
<dbReference type="CDD" id="cd03429">
    <property type="entry name" value="NUDIX_NADH_pyrophosphatase_Nudt13"/>
    <property type="match status" value="1"/>
</dbReference>
<dbReference type="InterPro" id="IPR050241">
    <property type="entry name" value="NAD-cap_RNA_hydrolase_NudC"/>
</dbReference>
<dbReference type="GO" id="GO:0035529">
    <property type="term" value="F:NADH pyrophosphatase activity"/>
    <property type="evidence" value="ECO:0007669"/>
    <property type="project" value="TreeGrafter"/>
</dbReference>
<reference evidence="12 13" key="1">
    <citation type="submission" date="2019-07" db="EMBL/GenBank/DDBJ databases">
        <authorList>
            <person name="Zhao L.H."/>
        </authorList>
    </citation>
    <scope>NUCLEOTIDE SEQUENCE [LARGE SCALE GENOMIC DNA]</scope>
    <source>
        <strain evidence="12 13">Co35</strain>
    </source>
</reference>
<keyword evidence="5" id="KW-0479">Metal-binding</keyword>
<comment type="caution">
    <text evidence="12">The sequence shown here is derived from an EMBL/GenBank/DDBJ whole genome shotgun (WGS) entry which is preliminary data.</text>
</comment>
<organism evidence="12 13">
    <name type="scientific">Aeromicrobium piscarium</name>
    <dbReference type="NCBI Taxonomy" id="2590901"/>
    <lineage>
        <taxon>Bacteria</taxon>
        <taxon>Bacillati</taxon>
        <taxon>Actinomycetota</taxon>
        <taxon>Actinomycetes</taxon>
        <taxon>Propionibacteriales</taxon>
        <taxon>Nocardioidaceae</taxon>
        <taxon>Aeromicrobium</taxon>
    </lineage>
</organism>
<dbReference type="InterPro" id="IPR049734">
    <property type="entry name" value="NudC-like_C"/>
</dbReference>
<dbReference type="OrthoDB" id="9791656at2"/>
<dbReference type="GO" id="GO:0006742">
    <property type="term" value="P:NADP+ catabolic process"/>
    <property type="evidence" value="ECO:0007669"/>
    <property type="project" value="TreeGrafter"/>
</dbReference>
<protein>
    <recommendedName>
        <fullName evidence="4">NAD(+) diphosphatase</fullName>
        <ecNumber evidence="4">3.6.1.22</ecNumber>
    </recommendedName>
</protein>
<dbReference type="Gene3D" id="3.90.79.20">
    <property type="match status" value="1"/>
</dbReference>
<dbReference type="InterPro" id="IPR000086">
    <property type="entry name" value="NUDIX_hydrolase_dom"/>
</dbReference>
<evidence type="ECO:0000313" key="12">
    <source>
        <dbReference type="EMBL" id="TSD65763.1"/>
    </source>
</evidence>